<feature type="region of interest" description="Disordered" evidence="13">
    <location>
        <begin position="902"/>
        <end position="922"/>
    </location>
</feature>
<evidence type="ECO:0000256" key="3">
    <source>
        <dbReference type="ARBA" id="ARBA00004555"/>
    </source>
</evidence>
<feature type="transmembrane region" description="Helical" evidence="14">
    <location>
        <begin position="26"/>
        <end position="45"/>
    </location>
</feature>
<feature type="compositionally biased region" description="Basic and acidic residues" evidence="13">
    <location>
        <begin position="990"/>
        <end position="1002"/>
    </location>
</feature>
<evidence type="ECO:0000256" key="8">
    <source>
        <dbReference type="ARBA" id="ARBA00022737"/>
    </source>
</evidence>
<dbReference type="SUPFAM" id="SSF51045">
    <property type="entry name" value="WW domain"/>
    <property type="match status" value="2"/>
</dbReference>
<name>A0A9Q0M839_BLOTA</name>
<feature type="repeat" description="WD" evidence="12">
    <location>
        <begin position="577"/>
        <end position="618"/>
    </location>
</feature>
<evidence type="ECO:0000256" key="9">
    <source>
        <dbReference type="ARBA" id="ARBA00023034"/>
    </source>
</evidence>
<dbReference type="Pfam" id="PF00106">
    <property type="entry name" value="adh_short"/>
    <property type="match status" value="1"/>
</dbReference>
<dbReference type="Pfam" id="PF00397">
    <property type="entry name" value="WW"/>
    <property type="match status" value="1"/>
</dbReference>
<dbReference type="SMART" id="SM00456">
    <property type="entry name" value="WW"/>
    <property type="match status" value="2"/>
</dbReference>
<evidence type="ECO:0000256" key="7">
    <source>
        <dbReference type="ARBA" id="ARBA00022703"/>
    </source>
</evidence>
<reference evidence="16" key="1">
    <citation type="submission" date="2022-12" db="EMBL/GenBank/DDBJ databases">
        <title>Genome assemblies of Blomia tropicalis.</title>
        <authorList>
            <person name="Cui Y."/>
        </authorList>
    </citation>
    <scope>NUCLEOTIDE SEQUENCE</scope>
    <source>
        <tissue evidence="16">Adult mites</tissue>
    </source>
</reference>
<organism evidence="16 17">
    <name type="scientific">Blomia tropicalis</name>
    <name type="common">Mite</name>
    <dbReference type="NCBI Taxonomy" id="40697"/>
    <lineage>
        <taxon>Eukaryota</taxon>
        <taxon>Metazoa</taxon>
        <taxon>Ecdysozoa</taxon>
        <taxon>Arthropoda</taxon>
        <taxon>Chelicerata</taxon>
        <taxon>Arachnida</taxon>
        <taxon>Acari</taxon>
        <taxon>Acariformes</taxon>
        <taxon>Sarcoptiformes</taxon>
        <taxon>Astigmata</taxon>
        <taxon>Glycyphagoidea</taxon>
        <taxon>Echimyopodidae</taxon>
        <taxon>Blomia</taxon>
    </lineage>
</organism>
<dbReference type="PROSITE" id="PS00678">
    <property type="entry name" value="WD_REPEATS_1"/>
    <property type="match status" value="1"/>
</dbReference>
<gene>
    <name evidence="16" type="ORF">RDWZM_006145</name>
</gene>
<dbReference type="Proteomes" id="UP001142055">
    <property type="component" value="Chromosome 2"/>
</dbReference>
<keyword evidence="10" id="KW-0458">Lysosome</keyword>
<keyword evidence="5 12" id="KW-0853">WD repeat</keyword>
<evidence type="ECO:0000313" key="16">
    <source>
        <dbReference type="EMBL" id="KAJ6220333.1"/>
    </source>
</evidence>
<dbReference type="InterPro" id="IPR001680">
    <property type="entry name" value="WD40_rpt"/>
</dbReference>
<evidence type="ECO:0000256" key="4">
    <source>
        <dbReference type="ARBA" id="ARBA00016094"/>
    </source>
</evidence>
<accession>A0A9Q0M839</accession>
<dbReference type="Pfam" id="PF00400">
    <property type="entry name" value="WD40"/>
    <property type="match status" value="2"/>
</dbReference>
<dbReference type="GO" id="GO:0016055">
    <property type="term" value="P:Wnt signaling pathway"/>
    <property type="evidence" value="ECO:0007669"/>
    <property type="project" value="UniProtKB-KW"/>
</dbReference>
<comment type="subcellular location">
    <subcellularLocation>
        <location evidence="3">Golgi apparatus</location>
    </subcellularLocation>
    <subcellularLocation>
        <location evidence="2">Lysosome</location>
    </subcellularLocation>
    <subcellularLocation>
        <location evidence="1">Nucleus</location>
    </subcellularLocation>
</comment>
<evidence type="ECO:0000256" key="13">
    <source>
        <dbReference type="SAM" id="MobiDB-lite"/>
    </source>
</evidence>
<feature type="transmembrane region" description="Helical" evidence="14">
    <location>
        <begin position="100"/>
        <end position="122"/>
    </location>
</feature>
<dbReference type="InterPro" id="IPR002347">
    <property type="entry name" value="SDR_fam"/>
</dbReference>
<dbReference type="SMART" id="SM00320">
    <property type="entry name" value="WD40"/>
    <property type="match status" value="4"/>
</dbReference>
<dbReference type="Gene3D" id="3.40.50.720">
    <property type="entry name" value="NAD(P)-binding Rossmann-like Domain"/>
    <property type="match status" value="1"/>
</dbReference>
<dbReference type="GO" id="GO:0048188">
    <property type="term" value="C:Set1C/COMPASS complex"/>
    <property type="evidence" value="ECO:0007669"/>
    <property type="project" value="InterPro"/>
</dbReference>
<keyword evidence="17" id="KW-1185">Reference proteome</keyword>
<evidence type="ECO:0000256" key="11">
    <source>
        <dbReference type="ARBA" id="ARBA00023242"/>
    </source>
</evidence>
<evidence type="ECO:0000256" key="10">
    <source>
        <dbReference type="ARBA" id="ARBA00023228"/>
    </source>
</evidence>
<dbReference type="InterPro" id="IPR019775">
    <property type="entry name" value="WD40_repeat_CS"/>
</dbReference>
<evidence type="ECO:0000256" key="6">
    <source>
        <dbReference type="ARBA" id="ARBA00022687"/>
    </source>
</evidence>
<dbReference type="GO" id="GO:0005794">
    <property type="term" value="C:Golgi apparatus"/>
    <property type="evidence" value="ECO:0007669"/>
    <property type="project" value="UniProtKB-SubCell"/>
</dbReference>
<evidence type="ECO:0000256" key="1">
    <source>
        <dbReference type="ARBA" id="ARBA00004123"/>
    </source>
</evidence>
<evidence type="ECO:0000256" key="5">
    <source>
        <dbReference type="ARBA" id="ARBA00022574"/>
    </source>
</evidence>
<keyword evidence="9" id="KW-0333">Golgi apparatus</keyword>
<dbReference type="PANTHER" id="PTHR44040:SF1">
    <property type="entry name" value="RETINOBLASTOMA-BINDING PROTEIN 5"/>
    <property type="match status" value="1"/>
</dbReference>
<dbReference type="GO" id="GO:0005764">
    <property type="term" value="C:lysosome"/>
    <property type="evidence" value="ECO:0007669"/>
    <property type="project" value="UniProtKB-SubCell"/>
</dbReference>
<dbReference type="AlphaFoldDB" id="A0A9Q0M839"/>
<dbReference type="Gene3D" id="2.130.10.10">
    <property type="entry name" value="YVTN repeat-like/Quinoprotein amine dehydrogenase"/>
    <property type="match status" value="2"/>
</dbReference>
<comment type="caution">
    <text evidence="16">The sequence shown here is derived from an EMBL/GenBank/DDBJ whole genome shotgun (WGS) entry which is preliminary data.</text>
</comment>
<dbReference type="InterPro" id="IPR037850">
    <property type="entry name" value="RBBP5/Swd1"/>
</dbReference>
<dbReference type="InterPro" id="IPR036020">
    <property type="entry name" value="WW_dom_sf"/>
</dbReference>
<dbReference type="PROSITE" id="PS01159">
    <property type="entry name" value="WW_DOMAIN_1"/>
    <property type="match status" value="1"/>
</dbReference>
<feature type="region of interest" description="Disordered" evidence="13">
    <location>
        <begin position="759"/>
        <end position="783"/>
    </location>
</feature>
<keyword evidence="6" id="KW-0879">Wnt signaling pathway</keyword>
<evidence type="ECO:0000313" key="17">
    <source>
        <dbReference type="Proteomes" id="UP001142055"/>
    </source>
</evidence>
<evidence type="ECO:0000256" key="2">
    <source>
        <dbReference type="ARBA" id="ARBA00004371"/>
    </source>
</evidence>
<keyword evidence="14" id="KW-1133">Transmembrane helix</keyword>
<keyword evidence="14" id="KW-0812">Transmembrane</keyword>
<keyword evidence="8" id="KW-0677">Repeat</keyword>
<dbReference type="CDD" id="cd00201">
    <property type="entry name" value="WW"/>
    <property type="match status" value="1"/>
</dbReference>
<feature type="domain" description="WW" evidence="15">
    <location>
        <begin position="176"/>
        <end position="209"/>
    </location>
</feature>
<dbReference type="GO" id="GO:0006915">
    <property type="term" value="P:apoptotic process"/>
    <property type="evidence" value="ECO:0007669"/>
    <property type="project" value="UniProtKB-KW"/>
</dbReference>
<evidence type="ECO:0000256" key="14">
    <source>
        <dbReference type="SAM" id="Phobius"/>
    </source>
</evidence>
<dbReference type="SUPFAM" id="SSF50978">
    <property type="entry name" value="WD40 repeat-like"/>
    <property type="match status" value="1"/>
</dbReference>
<proteinExistence type="predicted"/>
<dbReference type="FunFam" id="3.40.50.720:FF:000353">
    <property type="entry name" value="WW domain-containing oxidoreductase"/>
    <property type="match status" value="1"/>
</dbReference>
<dbReference type="SUPFAM" id="SSF51735">
    <property type="entry name" value="NAD(P)-binding Rossmann-fold domains"/>
    <property type="match status" value="1"/>
</dbReference>
<evidence type="ECO:0000256" key="12">
    <source>
        <dbReference type="PROSITE-ProRule" id="PRU00221"/>
    </source>
</evidence>
<dbReference type="EMBL" id="JAPWDV010000002">
    <property type="protein sequence ID" value="KAJ6220333.1"/>
    <property type="molecule type" value="Genomic_DNA"/>
</dbReference>
<dbReference type="PROSITE" id="PS50082">
    <property type="entry name" value="WD_REPEATS_2"/>
    <property type="match status" value="1"/>
</dbReference>
<dbReference type="PROSITE" id="PS50020">
    <property type="entry name" value="WW_DOMAIN_2"/>
    <property type="match status" value="2"/>
</dbReference>
<dbReference type="InterPro" id="IPR001202">
    <property type="entry name" value="WW_dom"/>
</dbReference>
<feature type="domain" description="WW" evidence="15">
    <location>
        <begin position="135"/>
        <end position="168"/>
    </location>
</feature>
<keyword evidence="14" id="KW-0472">Membrane</keyword>
<feature type="region of interest" description="Disordered" evidence="13">
    <location>
        <begin position="981"/>
        <end position="1016"/>
    </location>
</feature>
<feature type="compositionally biased region" description="Low complexity" evidence="13">
    <location>
        <begin position="760"/>
        <end position="769"/>
    </location>
</feature>
<feature type="compositionally biased region" description="Acidic residues" evidence="13">
    <location>
        <begin position="902"/>
        <end position="912"/>
    </location>
</feature>
<dbReference type="Gene3D" id="2.20.70.10">
    <property type="match status" value="2"/>
</dbReference>
<dbReference type="PROSITE" id="PS50294">
    <property type="entry name" value="WD_REPEATS_REGION"/>
    <property type="match status" value="1"/>
</dbReference>
<protein>
    <recommendedName>
        <fullName evidence="4">WW domain-containing oxidoreductase</fullName>
    </recommendedName>
</protein>
<dbReference type="InterPro" id="IPR036291">
    <property type="entry name" value="NAD(P)-bd_dom_sf"/>
</dbReference>
<dbReference type="PANTHER" id="PTHR44040">
    <property type="entry name" value="RETINOBLASTOMA-BINDING PROTEIN 5"/>
    <property type="match status" value="1"/>
</dbReference>
<feature type="transmembrane region" description="Helical" evidence="14">
    <location>
        <begin position="65"/>
        <end position="88"/>
    </location>
</feature>
<keyword evidence="7" id="KW-0053">Apoptosis</keyword>
<dbReference type="InterPro" id="IPR015943">
    <property type="entry name" value="WD40/YVTN_repeat-like_dom_sf"/>
</dbReference>
<dbReference type="InterPro" id="IPR036322">
    <property type="entry name" value="WD40_repeat_dom_sf"/>
</dbReference>
<keyword evidence="11" id="KW-0539">Nucleus</keyword>
<sequence>MLSKCWAPCFTLNSGYLGLEKGSRLIAIYTATTHVVFIFYGIWILCGGQSDTFFSPFFEFSRKNMYVLAGLLIVYCIGYIVIGSLGLIHAIRSETRFYYLPWLYCTLVEILFFSGFGIYILYRYYHNEWSLFAAIVLWSAWEEKVSPNNRIFYVNHSTKTTQWYHPINNKRYMVDAELPKCWQQRLGPDGQVAYFNTETSQTVYTDPRLAFSYQVTDKNVNHQRKHKSLNASSTTDDVLGDINLIGSVAIVTGANCGIGYETAKALASRGAHVIMACRNEDRAKEAIESIKTSNLSYNFNLTYIHCDLSSLESVRNFCQTFLQLKLPINILVLNAAINAIPYKLTGDNIEMTFQVNHLSHFYMTHLLENKLIESAPSRVVVVSSESHRFSTINSNNIEIDWTASTFVSFMAYNDSKLCNILFAKELHRRLYRHNVTVVSCHPGNLVYTNLQRQWWLLRLLYLLASPFTKSANQGAATVVYCAVSPEIEGQGGLYYNNCKPCSASSQSKDEALARLLWNQLLEQFGQNYPQEFDGNLDSVTHSTVGVFNRRGSVLAVGCNDGRVCIWDFMTRGIAKVIWAHVQAVTSLSWSRNGKLLATSSNDCYVCVWDVLTSECIIQWHLNTSIFFIQFSPRNDKILLIRRMKEPSMLVQYQLDSNGTIQSKTHTYIPRDDESEFDVVSSFDRRGEYVYSGNTKGRIQVHRLKPGTIELTFVTSFRVSNTAIKQIEFAPKNKDLFLVNSSDRTIRIYSTSHVLSTVQDNSANSSAAQNTSRGRKLQGNSTNTTDLRVDQQLEPIQKLQDLVNRTTWKKCCFSGGLYSDYVCAGSARANAVYIWDRNMGSLVKILAGAKGESITDVLWHPIRPVVAVIVNGVLSIWTQPQVENWSAFAPDFKELEENIEYEERESEFDELDEDRTPTRVDPDESIEEETVIDVVTPHTIDIFLSSDEEGEDSKALIYFPISVDIDDAEMEATEESLFDDNIPSNLAHKVNGKEKTKPEDVPKPLHPKNRIVPTVEL</sequence>
<evidence type="ECO:0000259" key="15">
    <source>
        <dbReference type="PROSITE" id="PS50020"/>
    </source>
</evidence>